<dbReference type="EMBL" id="MGDT01000003">
    <property type="protein sequence ID" value="OGL67131.1"/>
    <property type="molecule type" value="Genomic_DNA"/>
</dbReference>
<keyword evidence="1" id="KW-0812">Transmembrane</keyword>
<keyword evidence="1" id="KW-0472">Membrane</keyword>
<dbReference type="Proteomes" id="UP000177885">
    <property type="component" value="Unassembled WGS sequence"/>
</dbReference>
<protein>
    <recommendedName>
        <fullName evidence="4">DUF5667 domain-containing protein</fullName>
    </recommendedName>
</protein>
<feature type="transmembrane region" description="Helical" evidence="1">
    <location>
        <begin position="6"/>
        <end position="27"/>
    </location>
</feature>
<accession>A0A1F7TMC4</accession>
<evidence type="ECO:0000256" key="1">
    <source>
        <dbReference type="SAM" id="Phobius"/>
    </source>
</evidence>
<dbReference type="AlphaFoldDB" id="A0A1F7TMC4"/>
<reference evidence="2 3" key="1">
    <citation type="journal article" date="2016" name="Nat. Commun.">
        <title>Thousands of microbial genomes shed light on interconnected biogeochemical processes in an aquifer system.</title>
        <authorList>
            <person name="Anantharaman K."/>
            <person name="Brown C.T."/>
            <person name="Hug L.A."/>
            <person name="Sharon I."/>
            <person name="Castelle C.J."/>
            <person name="Probst A.J."/>
            <person name="Thomas B.C."/>
            <person name="Singh A."/>
            <person name="Wilkins M.J."/>
            <person name="Karaoz U."/>
            <person name="Brodie E.L."/>
            <person name="Williams K.H."/>
            <person name="Hubbard S.S."/>
            <person name="Banfield J.F."/>
        </authorList>
    </citation>
    <scope>NUCLEOTIDE SEQUENCE [LARGE SCALE GENOMIC DNA]</scope>
</reference>
<gene>
    <name evidence="2" type="ORF">A2856_03625</name>
</gene>
<evidence type="ECO:0008006" key="4">
    <source>
        <dbReference type="Google" id="ProtNLM"/>
    </source>
</evidence>
<evidence type="ECO:0000313" key="3">
    <source>
        <dbReference type="Proteomes" id="UP000177885"/>
    </source>
</evidence>
<dbReference type="STRING" id="1802385.A2856_03625"/>
<name>A0A1F7TMC4_9BACT</name>
<keyword evidence="1" id="KW-1133">Transmembrane helix</keyword>
<comment type="caution">
    <text evidence="2">The sequence shown here is derived from an EMBL/GenBank/DDBJ whole genome shotgun (WGS) entry which is preliminary data.</text>
</comment>
<proteinExistence type="predicted"/>
<organism evidence="2 3">
    <name type="scientific">Candidatus Uhrbacteria bacterium RIFCSPHIGHO2_01_FULL_63_20</name>
    <dbReference type="NCBI Taxonomy" id="1802385"/>
    <lineage>
        <taxon>Bacteria</taxon>
        <taxon>Candidatus Uhriibacteriota</taxon>
    </lineage>
</organism>
<evidence type="ECO:0000313" key="2">
    <source>
        <dbReference type="EMBL" id="OGL67131.1"/>
    </source>
</evidence>
<sequence length="135" mass="14288">MLHPRSWFPIVVVVLSVGLALFVASVVRDRVPVTTGASGPAAVDDAAYRASVKATLVRFESAYAAADADLSRLAVVEKALDAVLALKVPAEERDLHLTVAVALNHMQNGLRGEDGALAKGRAALDAAYERSPWLK</sequence>